<dbReference type="InterPro" id="IPR007627">
    <property type="entry name" value="RNA_pol_sigma70_r2"/>
</dbReference>
<dbReference type="RefSeq" id="WP_389363032.1">
    <property type="nucleotide sequence ID" value="NZ_JBIACK010000012.1"/>
</dbReference>
<dbReference type="Gene3D" id="1.10.10.10">
    <property type="entry name" value="Winged helix-like DNA-binding domain superfamily/Winged helix DNA-binding domain"/>
    <property type="match status" value="1"/>
</dbReference>
<dbReference type="InterPro" id="IPR013325">
    <property type="entry name" value="RNA_pol_sigma_r2"/>
</dbReference>
<evidence type="ECO:0000313" key="7">
    <source>
        <dbReference type="EMBL" id="MFE8702931.1"/>
    </source>
</evidence>
<evidence type="ECO:0000259" key="5">
    <source>
        <dbReference type="Pfam" id="PF04542"/>
    </source>
</evidence>
<organism evidence="7 8">
    <name type="scientific">Cytobacillus spartinae</name>
    <dbReference type="NCBI Taxonomy" id="3299023"/>
    <lineage>
        <taxon>Bacteria</taxon>
        <taxon>Bacillati</taxon>
        <taxon>Bacillota</taxon>
        <taxon>Bacilli</taxon>
        <taxon>Bacillales</taxon>
        <taxon>Bacillaceae</taxon>
        <taxon>Cytobacillus</taxon>
    </lineage>
</organism>
<dbReference type="InterPro" id="IPR013249">
    <property type="entry name" value="RNA_pol_sigma70_r4_t2"/>
</dbReference>
<dbReference type="InterPro" id="IPR014284">
    <property type="entry name" value="RNA_pol_sigma-70_dom"/>
</dbReference>
<dbReference type="InterPro" id="IPR013324">
    <property type="entry name" value="RNA_pol_sigma_r3/r4-like"/>
</dbReference>
<dbReference type="InterPro" id="IPR036388">
    <property type="entry name" value="WH-like_DNA-bd_sf"/>
</dbReference>
<keyword evidence="3" id="KW-0731">Sigma factor</keyword>
<dbReference type="InterPro" id="IPR039425">
    <property type="entry name" value="RNA_pol_sigma-70-like"/>
</dbReference>
<protein>
    <submittedName>
        <fullName evidence="7">Sigma-70 family RNA polymerase sigma factor</fullName>
    </submittedName>
</protein>
<evidence type="ECO:0000256" key="1">
    <source>
        <dbReference type="ARBA" id="ARBA00010641"/>
    </source>
</evidence>
<dbReference type="Gene3D" id="1.10.1740.10">
    <property type="match status" value="1"/>
</dbReference>
<evidence type="ECO:0000256" key="4">
    <source>
        <dbReference type="ARBA" id="ARBA00023163"/>
    </source>
</evidence>
<comment type="caution">
    <text evidence="7">The sequence shown here is derived from an EMBL/GenBank/DDBJ whole genome shotgun (WGS) entry which is preliminary data.</text>
</comment>
<reference evidence="7 8" key="1">
    <citation type="submission" date="2024-08" db="EMBL/GenBank/DDBJ databases">
        <title>Two novel Cytobacillus novel species.</title>
        <authorList>
            <person name="Liu G."/>
        </authorList>
    </citation>
    <scope>NUCLEOTIDE SEQUENCE [LARGE SCALE GENOMIC DNA]</scope>
    <source>
        <strain evidence="7 8">FJAT-54145</strain>
    </source>
</reference>
<keyword evidence="4" id="KW-0804">Transcription</keyword>
<evidence type="ECO:0000259" key="6">
    <source>
        <dbReference type="Pfam" id="PF08281"/>
    </source>
</evidence>
<dbReference type="NCBIfam" id="TIGR02937">
    <property type="entry name" value="sigma70-ECF"/>
    <property type="match status" value="1"/>
</dbReference>
<dbReference type="Pfam" id="PF08281">
    <property type="entry name" value="Sigma70_r4_2"/>
    <property type="match status" value="1"/>
</dbReference>
<evidence type="ECO:0000256" key="2">
    <source>
        <dbReference type="ARBA" id="ARBA00023015"/>
    </source>
</evidence>
<evidence type="ECO:0000256" key="3">
    <source>
        <dbReference type="ARBA" id="ARBA00023082"/>
    </source>
</evidence>
<dbReference type="SUPFAM" id="SSF88946">
    <property type="entry name" value="Sigma2 domain of RNA polymerase sigma factors"/>
    <property type="match status" value="1"/>
</dbReference>
<dbReference type="NCBIfam" id="TIGR02954">
    <property type="entry name" value="Sig70_famx3"/>
    <property type="match status" value="1"/>
</dbReference>
<evidence type="ECO:0000313" key="8">
    <source>
        <dbReference type="Proteomes" id="UP001601059"/>
    </source>
</evidence>
<name>A0ABW6KFI9_9BACI</name>
<keyword evidence="2" id="KW-0805">Transcription regulation</keyword>
<comment type="similarity">
    <text evidence="1">Belongs to the sigma-70 factor family. ECF subfamily.</text>
</comment>
<dbReference type="Proteomes" id="UP001601059">
    <property type="component" value="Unassembled WGS sequence"/>
</dbReference>
<dbReference type="CDD" id="cd06171">
    <property type="entry name" value="Sigma70_r4"/>
    <property type="match status" value="1"/>
</dbReference>
<feature type="domain" description="RNA polymerase sigma factor 70 region 4 type 2" evidence="6">
    <location>
        <begin position="114"/>
        <end position="160"/>
    </location>
</feature>
<feature type="domain" description="RNA polymerase sigma-70 region 2" evidence="5">
    <location>
        <begin position="21"/>
        <end position="88"/>
    </location>
</feature>
<keyword evidence="8" id="KW-1185">Reference proteome</keyword>
<dbReference type="PANTHER" id="PTHR43133:SF51">
    <property type="entry name" value="RNA POLYMERASE SIGMA FACTOR"/>
    <property type="match status" value="1"/>
</dbReference>
<dbReference type="PANTHER" id="PTHR43133">
    <property type="entry name" value="RNA POLYMERASE ECF-TYPE SIGMA FACTO"/>
    <property type="match status" value="1"/>
</dbReference>
<dbReference type="SUPFAM" id="SSF88659">
    <property type="entry name" value="Sigma3 and sigma4 domains of RNA polymerase sigma factors"/>
    <property type="match status" value="1"/>
</dbReference>
<dbReference type="InterPro" id="IPR014300">
    <property type="entry name" value="RNA_pol_sigma-V"/>
</dbReference>
<gene>
    <name evidence="7" type="ORF">ACFYKX_20190</name>
</gene>
<dbReference type="Pfam" id="PF04542">
    <property type="entry name" value="Sigma70_r2"/>
    <property type="match status" value="1"/>
</dbReference>
<sequence length="175" mass="20488">MVDVKKVKLAKKGNAQAFQELIEQEKVKLYKMAYIYMKNEHDALEVFQETVYKTLVSIKSLKEEKYFSTWVTKILINTAIEFLRKQKKIVPMEKEVLDRNIQPFQTAVVEQIDLLASIKGLEEKYKSVLLLRFYKDYSIKQIAELLDCPEGTVKTNIHRGIILLREKIKEGCVNE</sequence>
<dbReference type="EMBL" id="JBIACK010000012">
    <property type="protein sequence ID" value="MFE8702931.1"/>
    <property type="molecule type" value="Genomic_DNA"/>
</dbReference>
<accession>A0ABW6KFI9</accession>
<proteinExistence type="inferred from homology"/>